<dbReference type="Gene3D" id="3.40.50.720">
    <property type="entry name" value="NAD(P)-binding Rossmann-like Domain"/>
    <property type="match status" value="1"/>
</dbReference>
<feature type="domain" description="XdhC- CoxI" evidence="1">
    <location>
        <begin position="16"/>
        <end position="69"/>
    </location>
</feature>
<dbReference type="InterPro" id="IPR014308">
    <property type="entry name" value="Xanthine_DH_XdhC"/>
</dbReference>
<sequence>MTLSLRDHISVLSGPDPVVLVSVAAIKGSTPREVGAFMLITSGKIAGTIGGGNLEHQVTLQVRSMLDNGVANMPVAGIKRFPLGPGLGQCCGGSVEVGFHLLSDGDRADLRTVLTDIVACPVSQSGRWVMLPVDGGHGRTELVGADTTNAMMLASGFGTARGGIMVINGLDMLCLRLDEALTPMWIFGAGHVGKAIVQAMAPLPFDVHLVDSRDAYLDLPESEKLHIIQSDRPEMEVSDIASGAHVLILTHNHALDFDICRAAIMRDDLGFVGMIGSQTKRARFIRRLSDRGLGAVEISRLTCPIGIQGITGKQPVVIAASVAAQLLSVREAQMAQNQTTKTASDGVVRL</sequence>
<dbReference type="Pfam" id="PF13478">
    <property type="entry name" value="XdhC_C"/>
    <property type="match status" value="1"/>
</dbReference>
<evidence type="ECO:0000259" key="1">
    <source>
        <dbReference type="Pfam" id="PF02625"/>
    </source>
</evidence>
<dbReference type="InterPro" id="IPR052698">
    <property type="entry name" value="MoCofactor_Util/Proc"/>
</dbReference>
<organism evidence="3 4">
    <name type="scientific">Thalassospira povalilytica</name>
    <dbReference type="NCBI Taxonomy" id="732237"/>
    <lineage>
        <taxon>Bacteria</taxon>
        <taxon>Pseudomonadati</taxon>
        <taxon>Pseudomonadota</taxon>
        <taxon>Alphaproteobacteria</taxon>
        <taxon>Rhodospirillales</taxon>
        <taxon>Thalassospiraceae</taxon>
        <taxon>Thalassospira</taxon>
    </lineage>
</organism>
<protein>
    <submittedName>
        <fullName evidence="3">Xanthine dehydrogenase accessory protein XdhC</fullName>
    </submittedName>
</protein>
<gene>
    <name evidence="3" type="primary">xdhC</name>
    <name evidence="3" type="ORF">JF547_03620</name>
</gene>
<dbReference type="PANTHER" id="PTHR30388">
    <property type="entry name" value="ALDEHYDE OXIDOREDUCTASE MOLYBDENUM COFACTOR ASSEMBLY PROTEIN"/>
    <property type="match status" value="1"/>
</dbReference>
<evidence type="ECO:0000313" key="4">
    <source>
        <dbReference type="Proteomes" id="UP000664405"/>
    </source>
</evidence>
<proteinExistence type="predicted"/>
<feature type="domain" description="XdhC Rossmann" evidence="2">
    <location>
        <begin position="184"/>
        <end position="326"/>
    </location>
</feature>
<comment type="caution">
    <text evidence="3">The sequence shown here is derived from an EMBL/GenBank/DDBJ whole genome shotgun (WGS) entry which is preliminary data.</text>
</comment>
<evidence type="ECO:0000259" key="2">
    <source>
        <dbReference type="Pfam" id="PF13478"/>
    </source>
</evidence>
<dbReference type="Proteomes" id="UP000664405">
    <property type="component" value="Unassembled WGS sequence"/>
</dbReference>
<dbReference type="NCBIfam" id="TIGR02964">
    <property type="entry name" value="xanthine_xdhC"/>
    <property type="match status" value="1"/>
</dbReference>
<dbReference type="RefSeq" id="WP_206926679.1">
    <property type="nucleotide sequence ID" value="NZ_JAEKJW010000001.1"/>
</dbReference>
<dbReference type="PANTHER" id="PTHR30388:SF6">
    <property type="entry name" value="XANTHINE DEHYDROGENASE SUBUNIT A-RELATED"/>
    <property type="match status" value="1"/>
</dbReference>
<accession>A0A8I1M634</accession>
<name>A0A8I1M634_9PROT</name>
<dbReference type="EMBL" id="JAEKJW010000001">
    <property type="protein sequence ID" value="MBN8195597.1"/>
    <property type="molecule type" value="Genomic_DNA"/>
</dbReference>
<reference evidence="3" key="1">
    <citation type="submission" date="2020-12" db="EMBL/GenBank/DDBJ databases">
        <title>Oil enriched cultivation method for isolating marine PHA-producing bacteria.</title>
        <authorList>
            <person name="Zheng W."/>
            <person name="Yu S."/>
            <person name="Huang Y."/>
        </authorList>
    </citation>
    <scope>NUCLEOTIDE SEQUENCE</scope>
    <source>
        <strain evidence="3">SY-2-3</strain>
    </source>
</reference>
<dbReference type="AlphaFoldDB" id="A0A8I1M634"/>
<dbReference type="InterPro" id="IPR027051">
    <property type="entry name" value="XdhC_Rossmann_dom"/>
</dbReference>
<dbReference type="InterPro" id="IPR003777">
    <property type="entry name" value="XdhC_CoxI"/>
</dbReference>
<evidence type="ECO:0000313" key="3">
    <source>
        <dbReference type="EMBL" id="MBN8195597.1"/>
    </source>
</evidence>
<dbReference type="InterPro" id="IPR036291">
    <property type="entry name" value="NAD(P)-bd_dom_sf"/>
</dbReference>
<dbReference type="SUPFAM" id="SSF51735">
    <property type="entry name" value="NAD(P)-binding Rossmann-fold domains"/>
    <property type="match status" value="1"/>
</dbReference>
<dbReference type="Pfam" id="PF02625">
    <property type="entry name" value="XdhC_CoxI"/>
    <property type="match status" value="1"/>
</dbReference>